<organism evidence="1 2">
    <name type="scientific">Monilinia fructicola</name>
    <name type="common">Brown rot fungus</name>
    <name type="synonym">Ciboria fructicola</name>
    <dbReference type="NCBI Taxonomy" id="38448"/>
    <lineage>
        <taxon>Eukaryota</taxon>
        <taxon>Fungi</taxon>
        <taxon>Dikarya</taxon>
        <taxon>Ascomycota</taxon>
        <taxon>Pezizomycotina</taxon>
        <taxon>Leotiomycetes</taxon>
        <taxon>Helotiales</taxon>
        <taxon>Sclerotiniaceae</taxon>
        <taxon>Monilinia</taxon>
    </lineage>
</organism>
<evidence type="ECO:0000313" key="1">
    <source>
        <dbReference type="EMBL" id="KAA8564135.1"/>
    </source>
</evidence>
<gene>
    <name evidence="1" type="ORF">EYC84_012113</name>
</gene>
<sequence length="74" mass="8396">MAPSLHHGQLHLDLGSLHLNTTNYWTTIHTPTTRSDQPLNIEKATLHNFTRDHDRHKLFVNGNGGKMCSNLNLI</sequence>
<accession>A0A5M9J9Y6</accession>
<evidence type="ECO:0000313" key="2">
    <source>
        <dbReference type="Proteomes" id="UP000322873"/>
    </source>
</evidence>
<name>A0A5M9J9Y6_MONFR</name>
<dbReference type="AlphaFoldDB" id="A0A5M9J9Y6"/>
<protein>
    <submittedName>
        <fullName evidence="1">Uncharacterized protein</fullName>
    </submittedName>
</protein>
<dbReference type="Proteomes" id="UP000322873">
    <property type="component" value="Unassembled WGS sequence"/>
</dbReference>
<proteinExistence type="predicted"/>
<keyword evidence="2" id="KW-1185">Reference proteome</keyword>
<dbReference type="EMBL" id="VICG01000016">
    <property type="protein sequence ID" value="KAA8564135.1"/>
    <property type="molecule type" value="Genomic_DNA"/>
</dbReference>
<reference evidence="1 2" key="1">
    <citation type="submission" date="2019-06" db="EMBL/GenBank/DDBJ databases">
        <title>Genome Sequence of the Brown Rot Fungal Pathogen Monilinia fructicola.</title>
        <authorList>
            <person name="De Miccolis Angelini R.M."/>
            <person name="Landi L."/>
            <person name="Abate D."/>
            <person name="Pollastro S."/>
            <person name="Romanazzi G."/>
            <person name="Faretra F."/>
        </authorList>
    </citation>
    <scope>NUCLEOTIDE SEQUENCE [LARGE SCALE GENOMIC DNA]</scope>
    <source>
        <strain evidence="1 2">Mfrc123</strain>
    </source>
</reference>
<comment type="caution">
    <text evidence="1">The sequence shown here is derived from an EMBL/GenBank/DDBJ whole genome shotgun (WGS) entry which is preliminary data.</text>
</comment>